<name>A0A2N6QF70_9BURK</name>
<evidence type="ECO:0000313" key="2">
    <source>
        <dbReference type="Proteomes" id="UP000250242"/>
    </source>
</evidence>
<protein>
    <submittedName>
        <fullName evidence="1">Uncharacterized protein</fullName>
    </submittedName>
</protein>
<dbReference type="STRING" id="90245.GCA_001056285_01713"/>
<accession>A0A2N6QF70</accession>
<dbReference type="Proteomes" id="UP000250242">
    <property type="component" value="Unassembled WGS sequence"/>
</dbReference>
<organism evidence="1 2">
    <name type="scientific">Oligella urethralis</name>
    <dbReference type="NCBI Taxonomy" id="90245"/>
    <lineage>
        <taxon>Bacteria</taxon>
        <taxon>Pseudomonadati</taxon>
        <taxon>Pseudomonadota</taxon>
        <taxon>Betaproteobacteria</taxon>
        <taxon>Burkholderiales</taxon>
        <taxon>Alcaligenaceae</taxon>
        <taxon>Oligella</taxon>
    </lineage>
</organism>
<proteinExistence type="predicted"/>
<reference evidence="1 2" key="1">
    <citation type="submission" date="2018-06" db="EMBL/GenBank/DDBJ databases">
        <authorList>
            <consortium name="Pathogen Informatics"/>
            <person name="Doyle S."/>
        </authorList>
    </citation>
    <scope>NUCLEOTIDE SEQUENCE [LARGE SCALE GENOMIC DNA]</scope>
    <source>
        <strain evidence="1 2">NCTC11009</strain>
    </source>
</reference>
<gene>
    <name evidence="1" type="ORF">NCTC11009_02383</name>
</gene>
<dbReference type="RefSeq" id="WP_048768946.1">
    <property type="nucleotide sequence ID" value="NZ_JVJW01000079.1"/>
</dbReference>
<dbReference type="AlphaFoldDB" id="A0A2N6QF70"/>
<evidence type="ECO:0000313" key="1">
    <source>
        <dbReference type="EMBL" id="SPY09130.1"/>
    </source>
</evidence>
<dbReference type="EMBL" id="UATH01000001">
    <property type="protein sequence ID" value="SPY09130.1"/>
    <property type="molecule type" value="Genomic_DNA"/>
</dbReference>
<sequence>MFDKPDYSHIARDTEVTIEITAEEVAAIFWAYDRGINAMDEASMQKLDAVINKLKYELWP</sequence>